<dbReference type="InterPro" id="IPR045851">
    <property type="entry name" value="AMP-bd_C_sf"/>
</dbReference>
<keyword evidence="3" id="KW-0547">Nucleotide-binding</keyword>
<evidence type="ECO:0000259" key="5">
    <source>
        <dbReference type="Pfam" id="PF00501"/>
    </source>
</evidence>
<proteinExistence type="inferred from homology"/>
<dbReference type="GO" id="GO:0015645">
    <property type="term" value="F:fatty acid ligase activity"/>
    <property type="evidence" value="ECO:0007669"/>
    <property type="project" value="TreeGrafter"/>
</dbReference>
<evidence type="ECO:0000256" key="1">
    <source>
        <dbReference type="ARBA" id="ARBA00006432"/>
    </source>
</evidence>
<evidence type="ECO:0000313" key="7">
    <source>
        <dbReference type="EMBL" id="GLI25144.1"/>
    </source>
</evidence>
<dbReference type="PANTHER" id="PTHR43605">
    <property type="entry name" value="ACYL-COENZYME A SYNTHETASE"/>
    <property type="match status" value="1"/>
</dbReference>
<dbReference type="PROSITE" id="PS00455">
    <property type="entry name" value="AMP_BINDING"/>
    <property type="match status" value="1"/>
</dbReference>
<evidence type="ECO:0000259" key="6">
    <source>
        <dbReference type="Pfam" id="PF13193"/>
    </source>
</evidence>
<dbReference type="GO" id="GO:0006637">
    <property type="term" value="P:acyl-CoA metabolic process"/>
    <property type="evidence" value="ECO:0007669"/>
    <property type="project" value="TreeGrafter"/>
</dbReference>
<dbReference type="Pfam" id="PF00501">
    <property type="entry name" value="AMP-binding"/>
    <property type="match status" value="1"/>
</dbReference>
<dbReference type="SUPFAM" id="SSF56801">
    <property type="entry name" value="Acetyl-CoA synthetase-like"/>
    <property type="match status" value="1"/>
</dbReference>
<dbReference type="InterPro" id="IPR042099">
    <property type="entry name" value="ANL_N_sf"/>
</dbReference>
<evidence type="ECO:0000256" key="3">
    <source>
        <dbReference type="ARBA" id="ARBA00022741"/>
    </source>
</evidence>
<dbReference type="GO" id="GO:0016405">
    <property type="term" value="F:CoA-ligase activity"/>
    <property type="evidence" value="ECO:0007669"/>
    <property type="project" value="UniProtKB-ARBA"/>
</dbReference>
<dbReference type="InterPro" id="IPR025110">
    <property type="entry name" value="AMP-bd_C"/>
</dbReference>
<sequence>MLREETMAPSQMAPTRMAPNMTDYAETVRTFRWQVPETFNFGADVVDHFARTADGPALIWANAAGEERRFSFSDMARLTSRFASALAARGIRKGDRVLVMLPRIPEWQVAMVGCLKLGAVPIPSIEMLTPKDIEYRVRHAGVRAVVARAEHAPKFANVMGEVPVRLALTGPLGGAPGFEPLEEALASGDEAFVPVTVRADDPAVLYYTSGSTGQPKGVLHASRGLYAWRGSAVCWLDLRPGDTIWCTADTGWSKAGTSILFGPWSCGAASFFYDGPFDPKERLRLLERYGITVYCAPGTELFRVVDAGVAEHDLSRLRHTVSSGETLNPAVAARWQTATGVPILEAYGQTETLMTLLNYPCVAPREGSMGKPLPGLDLAVIDGAGNRLPPDVEGDIALLTPNPQMMLGYLDEPERTASAHVEGPEGRWFVTGDLGMVDADGYFYHRGRNDDVINSAGYRIGPSEVENALLDHPAVQECAAVAAPHPERGEIVKAFVVLRAGLTGDDALASALQDHVKRVTAPYKYPRAIEFLGELPKTMTGKVQRKVLRDLEKARAAERMVPDVARA</sequence>
<keyword evidence="4" id="KW-0067">ATP-binding</keyword>
<gene>
    <name evidence="7" type="ORF">XFLAVUS301_48180</name>
</gene>
<dbReference type="InterPro" id="IPR000873">
    <property type="entry name" value="AMP-dep_synth/lig_dom"/>
</dbReference>
<feature type="domain" description="AMP-dependent synthetase/ligase" evidence="5">
    <location>
        <begin position="49"/>
        <end position="410"/>
    </location>
</feature>
<dbReference type="Pfam" id="PF13193">
    <property type="entry name" value="AMP-binding_C"/>
    <property type="match status" value="1"/>
</dbReference>
<dbReference type="InterPro" id="IPR020845">
    <property type="entry name" value="AMP-binding_CS"/>
</dbReference>
<dbReference type="GO" id="GO:0005524">
    <property type="term" value="F:ATP binding"/>
    <property type="evidence" value="ECO:0007669"/>
    <property type="project" value="UniProtKB-KW"/>
</dbReference>
<keyword evidence="2" id="KW-0436">Ligase</keyword>
<dbReference type="Gene3D" id="3.40.50.12780">
    <property type="entry name" value="N-terminal domain of ligase-like"/>
    <property type="match status" value="1"/>
</dbReference>
<dbReference type="GO" id="GO:0006633">
    <property type="term" value="P:fatty acid biosynthetic process"/>
    <property type="evidence" value="ECO:0007669"/>
    <property type="project" value="TreeGrafter"/>
</dbReference>
<dbReference type="GO" id="GO:0004321">
    <property type="term" value="F:fatty-acyl-CoA synthase activity"/>
    <property type="evidence" value="ECO:0007669"/>
    <property type="project" value="TreeGrafter"/>
</dbReference>
<evidence type="ECO:0000313" key="8">
    <source>
        <dbReference type="Proteomes" id="UP001144397"/>
    </source>
</evidence>
<dbReference type="PANTHER" id="PTHR43605:SF10">
    <property type="entry name" value="ACYL-COA SYNTHETASE MEDIUM CHAIN FAMILY MEMBER 3"/>
    <property type="match status" value="1"/>
</dbReference>
<reference evidence="7" key="1">
    <citation type="submission" date="2022-12" db="EMBL/GenBank/DDBJ databases">
        <title>Reference genome sequencing for broad-spectrum identification of bacterial and archaeal isolates by mass spectrometry.</title>
        <authorList>
            <person name="Sekiguchi Y."/>
            <person name="Tourlousse D.M."/>
        </authorList>
    </citation>
    <scope>NUCLEOTIDE SEQUENCE</scope>
    <source>
        <strain evidence="7">301</strain>
    </source>
</reference>
<evidence type="ECO:0000256" key="4">
    <source>
        <dbReference type="ARBA" id="ARBA00022840"/>
    </source>
</evidence>
<dbReference type="Gene3D" id="3.30.300.30">
    <property type="match status" value="1"/>
</dbReference>
<protein>
    <submittedName>
        <fullName evidence="7">Acyl-CoA synthetase</fullName>
    </submittedName>
</protein>
<comment type="caution">
    <text evidence="7">The sequence shown here is derived from an EMBL/GenBank/DDBJ whole genome shotgun (WGS) entry which is preliminary data.</text>
</comment>
<feature type="domain" description="AMP-binding enzyme C-terminal" evidence="6">
    <location>
        <begin position="464"/>
        <end position="542"/>
    </location>
</feature>
<comment type="similarity">
    <text evidence="1">Belongs to the ATP-dependent AMP-binding enzyme family.</text>
</comment>
<dbReference type="AlphaFoldDB" id="A0A9W6CQS4"/>
<dbReference type="Proteomes" id="UP001144397">
    <property type="component" value="Unassembled WGS sequence"/>
</dbReference>
<evidence type="ECO:0000256" key="2">
    <source>
        <dbReference type="ARBA" id="ARBA00022598"/>
    </source>
</evidence>
<organism evidence="7 8">
    <name type="scientific">Xanthobacter flavus</name>
    <dbReference type="NCBI Taxonomy" id="281"/>
    <lineage>
        <taxon>Bacteria</taxon>
        <taxon>Pseudomonadati</taxon>
        <taxon>Pseudomonadota</taxon>
        <taxon>Alphaproteobacteria</taxon>
        <taxon>Hyphomicrobiales</taxon>
        <taxon>Xanthobacteraceae</taxon>
        <taxon>Xanthobacter</taxon>
    </lineage>
</organism>
<dbReference type="FunFam" id="3.30.300.30:FF:000005">
    <property type="entry name" value="Acyl-coenzyme A synthetase ACSM5, mitochondrial"/>
    <property type="match status" value="1"/>
</dbReference>
<name>A0A9W6CQS4_XANFL</name>
<accession>A0A9W6CQS4</accession>
<dbReference type="InterPro" id="IPR051087">
    <property type="entry name" value="Mitochondrial_ACSM"/>
</dbReference>
<dbReference type="EMBL" id="BSDO01000011">
    <property type="protein sequence ID" value="GLI25144.1"/>
    <property type="molecule type" value="Genomic_DNA"/>
</dbReference>